<comment type="caution">
    <text evidence="1">The sequence shown here is derived from an EMBL/GenBank/DDBJ whole genome shotgun (WGS) entry which is preliminary data.</text>
</comment>
<proteinExistence type="predicted"/>
<keyword evidence="2" id="KW-1185">Reference proteome</keyword>
<evidence type="ECO:0000313" key="2">
    <source>
        <dbReference type="Proteomes" id="UP001238450"/>
    </source>
</evidence>
<evidence type="ECO:0000313" key="1">
    <source>
        <dbReference type="EMBL" id="MDQ0418675.1"/>
    </source>
</evidence>
<gene>
    <name evidence="1" type="ORF">J2Z48_002878</name>
</gene>
<dbReference type="RefSeq" id="WP_307254555.1">
    <property type="nucleotide sequence ID" value="NZ_JAUSUV010000015.1"/>
</dbReference>
<protein>
    <submittedName>
        <fullName evidence="1">Uncharacterized protein</fullName>
    </submittedName>
</protein>
<reference evidence="1 2" key="1">
    <citation type="submission" date="2023-07" db="EMBL/GenBank/DDBJ databases">
        <title>Genomic Encyclopedia of Type Strains, Phase IV (KMG-IV): sequencing the most valuable type-strain genomes for metagenomic binning, comparative biology and taxonomic classification.</title>
        <authorList>
            <person name="Goeker M."/>
        </authorList>
    </citation>
    <scope>NUCLEOTIDE SEQUENCE [LARGE SCALE GENOMIC DNA]</scope>
    <source>
        <strain evidence="1 2">DSM 46876</strain>
    </source>
</reference>
<name>A0AAJ1WTC9_9BACL</name>
<organism evidence="1 2">
    <name type="scientific">Croceifilum oryzae</name>
    <dbReference type="NCBI Taxonomy" id="1553429"/>
    <lineage>
        <taxon>Bacteria</taxon>
        <taxon>Bacillati</taxon>
        <taxon>Bacillota</taxon>
        <taxon>Bacilli</taxon>
        <taxon>Bacillales</taxon>
        <taxon>Thermoactinomycetaceae</taxon>
        <taxon>Croceifilum</taxon>
    </lineage>
</organism>
<dbReference type="AlphaFoldDB" id="A0AAJ1WTC9"/>
<accession>A0AAJ1WTC9</accession>
<dbReference type="Proteomes" id="UP001238450">
    <property type="component" value="Unassembled WGS sequence"/>
</dbReference>
<sequence>MKTNKLEVKWMKSEHCTEKHLNIVVDGIPLDVLLHQLYPTDYLNGLIPTILEWVDNQEEMEFVKGRYTSTNKEEILPILMCPDDCDLWCTVVVAKVIKEGDYVTWDQIGIDRSVREDLILGYECIGSKVQWLEKVPRMFFNKAEYDCQLNKIYS</sequence>
<dbReference type="EMBL" id="JAUSUV010000015">
    <property type="protein sequence ID" value="MDQ0418675.1"/>
    <property type="molecule type" value="Genomic_DNA"/>
</dbReference>